<dbReference type="PANTHER" id="PTHR47371:SF3">
    <property type="entry name" value="PHOSPHOGLYCEROL TRANSFERASE I"/>
    <property type="match status" value="1"/>
</dbReference>
<dbReference type="InterPro" id="IPR050448">
    <property type="entry name" value="OpgB/LTA_synthase_biosynth"/>
</dbReference>
<accession>A0ABM5MWK5</accession>
<evidence type="ECO:0000313" key="9">
    <source>
        <dbReference type="Proteomes" id="UP000002875"/>
    </source>
</evidence>
<evidence type="ECO:0000256" key="4">
    <source>
        <dbReference type="ARBA" id="ARBA00022989"/>
    </source>
</evidence>
<evidence type="ECO:0000256" key="1">
    <source>
        <dbReference type="ARBA" id="ARBA00004651"/>
    </source>
</evidence>
<evidence type="ECO:0000256" key="5">
    <source>
        <dbReference type="ARBA" id="ARBA00023136"/>
    </source>
</evidence>
<dbReference type="PANTHER" id="PTHR47371">
    <property type="entry name" value="LIPOTEICHOIC ACID SYNTHASE"/>
    <property type="match status" value="1"/>
</dbReference>
<keyword evidence="5 6" id="KW-0472">Membrane</keyword>
<dbReference type="InterPro" id="IPR017850">
    <property type="entry name" value="Alkaline_phosphatase_core_sf"/>
</dbReference>
<dbReference type="Gene3D" id="3.40.720.10">
    <property type="entry name" value="Alkaline Phosphatase, subunit A"/>
    <property type="match status" value="1"/>
</dbReference>
<feature type="transmembrane region" description="Helical" evidence="6">
    <location>
        <begin position="84"/>
        <end position="104"/>
    </location>
</feature>
<dbReference type="EMBL" id="CP002961">
    <property type="protein sequence ID" value="AFK01565.1"/>
    <property type="molecule type" value="Genomic_DNA"/>
</dbReference>
<feature type="transmembrane region" description="Helical" evidence="6">
    <location>
        <begin position="133"/>
        <end position="151"/>
    </location>
</feature>
<dbReference type="CDD" id="cd16015">
    <property type="entry name" value="LTA_synthase"/>
    <property type="match status" value="1"/>
</dbReference>
<feature type="domain" description="Sulfatase N-terminal" evidence="7">
    <location>
        <begin position="256"/>
        <end position="535"/>
    </location>
</feature>
<protein>
    <submittedName>
        <fullName evidence="8">Sulfatase</fullName>
    </submittedName>
</protein>
<keyword evidence="4 6" id="KW-1133">Transmembrane helix</keyword>
<evidence type="ECO:0000259" key="7">
    <source>
        <dbReference type="Pfam" id="PF00884"/>
    </source>
</evidence>
<dbReference type="SUPFAM" id="SSF53649">
    <property type="entry name" value="Alkaline phosphatase-like"/>
    <property type="match status" value="1"/>
</dbReference>
<comment type="subcellular location">
    <subcellularLocation>
        <location evidence="1">Cell membrane</location>
        <topology evidence="1">Multi-pass membrane protein</topology>
    </subcellularLocation>
</comment>
<dbReference type="Proteomes" id="UP000002875">
    <property type="component" value="Chromosome"/>
</dbReference>
<organism evidence="8 9">
    <name type="scientific">Emticicia oligotrophica (strain DSM 17448 / CIP 109782 / MTCC 6937 / GPTSA100-15)</name>
    <dbReference type="NCBI Taxonomy" id="929562"/>
    <lineage>
        <taxon>Bacteria</taxon>
        <taxon>Pseudomonadati</taxon>
        <taxon>Bacteroidota</taxon>
        <taxon>Cytophagia</taxon>
        <taxon>Cytophagales</taxon>
        <taxon>Leadbetterellaceae</taxon>
        <taxon>Emticicia</taxon>
    </lineage>
</organism>
<evidence type="ECO:0000313" key="8">
    <source>
        <dbReference type="EMBL" id="AFK01565.1"/>
    </source>
</evidence>
<sequence>MYLFVWLKRITWLVVFYFLLRFLFLFFNIKSFQFADAQQISYAFLYGLKFDLSAIFISNILFTIASLLPFKFIEKQSYQNSLKYIYWIPNIIFFWTNIADFEYYKFIGRRTIFEIFGIMGDVFAQSFSLLSSYWYLIVLWGIVSFLFVRFTPNKKQADVLPRFNLPVGIIVWLLAIGFTILFFRGGFQEKPLRINQAFEQHDNHLGNLTLNTTFTFLTTIDAKGTEKVSYFTDNKAVERLISRDRSSHFEKTTTPPNIVVIILESFGKEYMGYKNPYKGYTPFLDSLAKKSVFMENCFANGRESIIAMPSITAAIPQLIEEPFITSSYQSNKFVGLGTIMKQFGYTTSFFHGARNGSMGFEGFSQLAGFDKYYGINEYPKDKYKTDFDQNWGIFDEPYLEYFAQELTKEKNPFVGCVFTLSSHHPYPIPSKYKGRFPKGKAEIHESLGYTDLSLKHFFSEAAKQPWFANTLFIITADHTQFNTEPIYATPTGAYRVPLILFHADNAKLNEIKQKVDTLKVCQHTDILPTILDFLHISQNQVLPFGESIFAQNTGKAFQLNSGVFRFISKFPNHQSIEYLEMGIDGKAKFFDLKAKEIKVNDGEEKTFTEQIKAYIQFYRNGLIENSWSKN</sequence>
<evidence type="ECO:0000256" key="3">
    <source>
        <dbReference type="ARBA" id="ARBA00022692"/>
    </source>
</evidence>
<keyword evidence="2" id="KW-1003">Cell membrane</keyword>
<keyword evidence="9" id="KW-1185">Reference proteome</keyword>
<gene>
    <name evidence="8" type="ordered locus">Emtol_0411</name>
</gene>
<dbReference type="RefSeq" id="WP_015027269.1">
    <property type="nucleotide sequence ID" value="NC_018748.1"/>
</dbReference>
<dbReference type="InterPro" id="IPR000917">
    <property type="entry name" value="Sulfatase_N"/>
</dbReference>
<feature type="transmembrane region" description="Helical" evidence="6">
    <location>
        <begin position="12"/>
        <end position="29"/>
    </location>
</feature>
<feature type="transmembrane region" description="Helical" evidence="6">
    <location>
        <begin position="50"/>
        <end position="72"/>
    </location>
</feature>
<dbReference type="Pfam" id="PF00884">
    <property type="entry name" value="Sulfatase"/>
    <property type="match status" value="1"/>
</dbReference>
<proteinExistence type="predicted"/>
<evidence type="ECO:0000256" key="6">
    <source>
        <dbReference type="SAM" id="Phobius"/>
    </source>
</evidence>
<feature type="transmembrane region" description="Helical" evidence="6">
    <location>
        <begin position="163"/>
        <end position="183"/>
    </location>
</feature>
<name>A0ABM5MWK5_EMTOG</name>
<dbReference type="InterPro" id="IPR012160">
    <property type="entry name" value="LtaS-like"/>
</dbReference>
<keyword evidence="3 6" id="KW-0812">Transmembrane</keyword>
<reference evidence="8 9" key="1">
    <citation type="submission" date="2011-07" db="EMBL/GenBank/DDBJ databases">
        <title>The complete genome of chromosome of Emticicia oligotrophica DSM 17448.</title>
        <authorList>
            <consortium name="US DOE Joint Genome Institute (JGI-PGF)"/>
            <person name="Lucas S."/>
            <person name="Han J."/>
            <person name="Lapidus A."/>
            <person name="Bruce D."/>
            <person name="Goodwin L."/>
            <person name="Pitluck S."/>
            <person name="Peters L."/>
            <person name="Kyrpides N."/>
            <person name="Mavromatis K."/>
            <person name="Ivanova N."/>
            <person name="Ovchinnikova G."/>
            <person name="Teshima H."/>
            <person name="Detter J.C."/>
            <person name="Tapia R."/>
            <person name="Han C."/>
            <person name="Land M."/>
            <person name="Hauser L."/>
            <person name="Markowitz V."/>
            <person name="Cheng J.-F."/>
            <person name="Hugenholtz P."/>
            <person name="Woyke T."/>
            <person name="Wu D."/>
            <person name="Tindall B."/>
            <person name="Pomrenke H."/>
            <person name="Brambilla E."/>
            <person name="Klenk H.-P."/>
            <person name="Eisen J.A."/>
        </authorList>
    </citation>
    <scope>NUCLEOTIDE SEQUENCE [LARGE SCALE GENOMIC DNA]</scope>
    <source>
        <strain evidence="8 9">DSM 17448</strain>
    </source>
</reference>
<evidence type="ECO:0000256" key="2">
    <source>
        <dbReference type="ARBA" id="ARBA00022475"/>
    </source>
</evidence>
<dbReference type="PIRSF" id="PIRSF005091">
    <property type="entry name" value="Mmb_sulf_HI1246"/>
    <property type="match status" value="1"/>
</dbReference>